<evidence type="ECO:0000256" key="2">
    <source>
        <dbReference type="ARBA" id="ARBA00022670"/>
    </source>
</evidence>
<dbReference type="PANTHER" id="PTHR33209:SF1">
    <property type="entry name" value="PEPTIDASE S49 DOMAIN-CONTAINING PROTEIN"/>
    <property type="match status" value="1"/>
</dbReference>
<proteinExistence type="inferred from homology"/>
<dbReference type="Gene3D" id="6.20.330.10">
    <property type="match status" value="1"/>
</dbReference>
<dbReference type="GO" id="GO:0008236">
    <property type="term" value="F:serine-type peptidase activity"/>
    <property type="evidence" value="ECO:0007669"/>
    <property type="project" value="UniProtKB-KW"/>
</dbReference>
<dbReference type="Proteomes" id="UP000298656">
    <property type="component" value="Chromosome 1"/>
</dbReference>
<sequence>MKSYPHIAARALNRPLLLEPGYARFFFAALSPRLNISELVLPSGESLEGQAIAGVLNAYDPSRGYRAYDVQGGVAVIPVDGTLVHKNAALDPVSGLQGYDGIEAKLAGALADPEVRGIMLDINSPGGEVSGVKDLATKIADSSKPVWAHANELAASAAYWLASAADRLIVTQTAEVGSVGVLVAHADYSKQLEDDGVKVTLIHSGANKVDGNPYEPLPDGVRDRWQGELDQLRMLFASSVADGRKMDVQSVLSTEARLYRGGAAVDAGLADAVMPFSDAINEFSTTLSRLGGTSKGSVLMSTQGARADAQGQDVMLAAEALRLAEESRAEGFKAGADAERARISAILQHAEAADRGESAVTLALTPGMTPETAGALLATFPKAATGARTVAELADAAGVKADLASNMGDKKNAFAEQSAMLWKRFG</sequence>
<dbReference type="EMBL" id="CP040077">
    <property type="protein sequence ID" value="QCP50165.1"/>
    <property type="molecule type" value="Genomic_DNA"/>
</dbReference>
<accession>A0A4P8IR59</accession>
<keyword evidence="7" id="KW-1185">Reference proteome</keyword>
<reference evidence="6 7" key="1">
    <citation type="submission" date="2019-05" db="EMBL/GenBank/DDBJ databases">
        <title>Burkholderia sp. DHOD12, isolated from subtropical forest soil.</title>
        <authorList>
            <person name="Gao Z.-H."/>
            <person name="Qiu L.-H."/>
        </authorList>
    </citation>
    <scope>NUCLEOTIDE SEQUENCE [LARGE SCALE GENOMIC DNA]</scope>
    <source>
        <strain evidence="6 7">DHOD12</strain>
    </source>
</reference>
<evidence type="ECO:0000259" key="5">
    <source>
        <dbReference type="Pfam" id="PF01343"/>
    </source>
</evidence>
<dbReference type="PANTHER" id="PTHR33209">
    <property type="entry name" value="PROTEASE 4"/>
    <property type="match status" value="1"/>
</dbReference>
<dbReference type="InterPro" id="IPR033855">
    <property type="entry name" value="Protein_C"/>
</dbReference>
<keyword evidence="3" id="KW-0378">Hydrolase</keyword>
<keyword evidence="4" id="KW-0720">Serine protease</keyword>
<dbReference type="Gene3D" id="3.90.226.10">
    <property type="entry name" value="2-enoyl-CoA Hydratase, Chain A, domain 1"/>
    <property type="match status" value="1"/>
</dbReference>
<evidence type="ECO:0000256" key="3">
    <source>
        <dbReference type="ARBA" id="ARBA00022801"/>
    </source>
</evidence>
<feature type="domain" description="Peptidase S49" evidence="5">
    <location>
        <begin position="140"/>
        <end position="284"/>
    </location>
</feature>
<dbReference type="Pfam" id="PF01343">
    <property type="entry name" value="Peptidase_S49"/>
    <property type="match status" value="1"/>
</dbReference>
<evidence type="ECO:0000313" key="6">
    <source>
        <dbReference type="EMBL" id="QCP50165.1"/>
    </source>
</evidence>
<comment type="similarity">
    <text evidence="1">Belongs to the peptidase S49 family.</text>
</comment>
<dbReference type="GO" id="GO:0006508">
    <property type="term" value="P:proteolysis"/>
    <property type="evidence" value="ECO:0007669"/>
    <property type="project" value="UniProtKB-KW"/>
</dbReference>
<name>A0A4P8IR59_9BURK</name>
<gene>
    <name evidence="6" type="ORF">FAZ95_13840</name>
</gene>
<dbReference type="KEGG" id="tvl:FAZ95_13840"/>
<dbReference type="CDD" id="cd07022">
    <property type="entry name" value="S49_Sppa_36K_type"/>
    <property type="match status" value="1"/>
</dbReference>
<evidence type="ECO:0000256" key="1">
    <source>
        <dbReference type="ARBA" id="ARBA00008683"/>
    </source>
</evidence>
<organism evidence="6 7">
    <name type="scientific">Trinickia violacea</name>
    <dbReference type="NCBI Taxonomy" id="2571746"/>
    <lineage>
        <taxon>Bacteria</taxon>
        <taxon>Pseudomonadati</taxon>
        <taxon>Pseudomonadota</taxon>
        <taxon>Betaproteobacteria</taxon>
        <taxon>Burkholderiales</taxon>
        <taxon>Burkholderiaceae</taxon>
        <taxon>Trinickia</taxon>
    </lineage>
</organism>
<dbReference type="OrthoDB" id="6999246at2"/>
<dbReference type="RefSeq" id="WP_137332984.1">
    <property type="nucleotide sequence ID" value="NZ_CP040077.1"/>
</dbReference>
<evidence type="ECO:0000313" key="7">
    <source>
        <dbReference type="Proteomes" id="UP000298656"/>
    </source>
</evidence>
<keyword evidence="2" id="KW-0645">Protease</keyword>
<evidence type="ECO:0000256" key="4">
    <source>
        <dbReference type="ARBA" id="ARBA00022825"/>
    </source>
</evidence>
<dbReference type="InterPro" id="IPR029045">
    <property type="entry name" value="ClpP/crotonase-like_dom_sf"/>
</dbReference>
<dbReference type="AlphaFoldDB" id="A0A4P8IR59"/>
<protein>
    <submittedName>
        <fullName evidence="6">S49 family peptidase</fullName>
    </submittedName>
</protein>
<dbReference type="InterPro" id="IPR002142">
    <property type="entry name" value="Peptidase_S49"/>
</dbReference>
<dbReference type="SUPFAM" id="SSF52096">
    <property type="entry name" value="ClpP/crotonase"/>
    <property type="match status" value="1"/>
</dbReference>